<dbReference type="Proteomes" id="UP000218644">
    <property type="component" value="Unassembled WGS sequence"/>
</dbReference>
<name>A0A2A2AU32_9BURK</name>
<gene>
    <name evidence="2" type="ORF">CK623_02835</name>
</gene>
<evidence type="ECO:0000256" key="1">
    <source>
        <dbReference type="SAM" id="MobiDB-lite"/>
    </source>
</evidence>
<sequence length="66" mass="6767">MQESALARAEAVGAGHGALTTASARQIAQAAHAIHNWGSHTHVHIYVQAPPPQQKKPASSHADAGA</sequence>
<proteinExistence type="predicted"/>
<feature type="region of interest" description="Disordered" evidence="1">
    <location>
        <begin position="44"/>
        <end position="66"/>
    </location>
</feature>
<evidence type="ECO:0000313" key="2">
    <source>
        <dbReference type="EMBL" id="PAT41192.1"/>
    </source>
</evidence>
<evidence type="ECO:0000313" key="3">
    <source>
        <dbReference type="Proteomes" id="UP000218644"/>
    </source>
</evidence>
<comment type="caution">
    <text evidence="2">The sequence shown here is derived from an EMBL/GenBank/DDBJ whole genome shotgun (WGS) entry which is preliminary data.</text>
</comment>
<dbReference type="EMBL" id="NSJD01000002">
    <property type="protein sequence ID" value="PAT41192.1"/>
    <property type="molecule type" value="Genomic_DNA"/>
</dbReference>
<reference evidence="2 3" key="1">
    <citation type="submission" date="2017-08" db="EMBL/GenBank/DDBJ databases">
        <title>WGS of Clinical strains of the CDC Group NO-1 linked to zoonotic infections in humans.</title>
        <authorList>
            <person name="Bernier A.-M."/>
            <person name="Bernard K."/>
        </authorList>
    </citation>
    <scope>NUCLEOTIDE SEQUENCE [LARGE SCALE GENOMIC DNA]</scope>
    <source>
        <strain evidence="2 3">NML79-0751</strain>
    </source>
</reference>
<dbReference type="AlphaFoldDB" id="A0A2A2AU32"/>
<organism evidence="2 3">
    <name type="scientific">Vandammella animalimorsus</name>
    <dbReference type="NCBI Taxonomy" id="2029117"/>
    <lineage>
        <taxon>Bacteria</taxon>
        <taxon>Pseudomonadati</taxon>
        <taxon>Pseudomonadota</taxon>
        <taxon>Betaproteobacteria</taxon>
        <taxon>Burkholderiales</taxon>
        <taxon>Comamonadaceae</taxon>
        <taxon>Vandammella</taxon>
    </lineage>
</organism>
<protein>
    <submittedName>
        <fullName evidence="2">Uncharacterized protein</fullName>
    </submittedName>
</protein>
<accession>A0A2A2AU32</accession>